<dbReference type="InterPro" id="IPR001349">
    <property type="entry name" value="Cyt_c_oxidase_su6a"/>
</dbReference>
<keyword evidence="10 12" id="KW-0472">Membrane</keyword>
<evidence type="ECO:0000313" key="14">
    <source>
        <dbReference type="Proteomes" id="UP000509704"/>
    </source>
</evidence>
<keyword evidence="4" id="KW-0812">Transmembrane</keyword>
<dbReference type="GeneID" id="59238079"/>
<dbReference type="GO" id="GO:0030234">
    <property type="term" value="F:enzyme regulator activity"/>
    <property type="evidence" value="ECO:0007669"/>
    <property type="project" value="TreeGrafter"/>
</dbReference>
<protein>
    <recommendedName>
        <fullName evidence="12">Cytochrome c oxidase subunit</fullName>
    </recommendedName>
    <alternativeName>
        <fullName evidence="12">Cytochrome c oxidase polypeptide VIa</fullName>
    </alternativeName>
</protein>
<dbReference type="AlphaFoldDB" id="A0A7H9B7F4"/>
<dbReference type="UniPathway" id="UPA00705"/>
<keyword evidence="6" id="KW-0809">Transit peptide</keyword>
<evidence type="ECO:0000256" key="9">
    <source>
        <dbReference type="ARBA" id="ARBA00023128"/>
    </source>
</evidence>
<reference evidence="13 14" key="1">
    <citation type="submission" date="2020-07" db="EMBL/GenBank/DDBJ databases">
        <title>The yeast mating-type switching endonuclease HO is a domesticated member of an unorthodox homing genetic element family.</title>
        <authorList>
            <person name="Coughlan A.Y."/>
            <person name="Lombardi L."/>
            <person name="Braun-Galleani S."/>
            <person name="Martos A.R."/>
            <person name="Galeote V."/>
            <person name="Bigey F."/>
            <person name="Dequin S."/>
            <person name="Byrne K.P."/>
            <person name="Wolfe K.H."/>
        </authorList>
    </citation>
    <scope>NUCLEOTIDE SEQUENCE [LARGE SCALE GENOMIC DNA]</scope>
    <source>
        <strain evidence="13 14">NRRL Y-6702</strain>
    </source>
</reference>
<evidence type="ECO:0000256" key="10">
    <source>
        <dbReference type="ARBA" id="ARBA00023136"/>
    </source>
</evidence>
<sequence>MLRQALRRYATLPKYALEPAFGAPNKAAAEAFKKSLEATTHHAESTSGLWYKITYFVAFPAIGLAALNTYFVEKEHYEHRQHLKHVPDAQWPKDHEYQNIRTKPFFWGDGDKTLFWNPIVNRHVSSD</sequence>
<dbReference type="GO" id="GO:0016491">
    <property type="term" value="F:oxidoreductase activity"/>
    <property type="evidence" value="ECO:0007669"/>
    <property type="project" value="UniProtKB-KW"/>
</dbReference>
<dbReference type="SUPFAM" id="SSF81411">
    <property type="entry name" value="Mitochondrial cytochrome c oxidase subunit VIa"/>
    <property type="match status" value="1"/>
</dbReference>
<dbReference type="EMBL" id="CP058610">
    <property type="protein sequence ID" value="QLG74296.1"/>
    <property type="molecule type" value="Genomic_DNA"/>
</dbReference>
<dbReference type="OrthoDB" id="5947505at2759"/>
<dbReference type="Pfam" id="PF02046">
    <property type="entry name" value="COX6A"/>
    <property type="match status" value="1"/>
</dbReference>
<evidence type="ECO:0000256" key="3">
    <source>
        <dbReference type="ARBA" id="ARBA00005553"/>
    </source>
</evidence>
<accession>A0A7H9B7F4</accession>
<comment type="subcellular location">
    <subcellularLocation>
        <location evidence="1">Mitochondrion inner membrane</location>
        <topology evidence="1">Single-pass membrane protein</topology>
    </subcellularLocation>
</comment>
<organism evidence="13 14">
    <name type="scientific">Zygotorulaspora mrakii</name>
    <name type="common">Zygosaccharomyces mrakii</name>
    <dbReference type="NCBI Taxonomy" id="42260"/>
    <lineage>
        <taxon>Eukaryota</taxon>
        <taxon>Fungi</taxon>
        <taxon>Dikarya</taxon>
        <taxon>Ascomycota</taxon>
        <taxon>Saccharomycotina</taxon>
        <taxon>Saccharomycetes</taxon>
        <taxon>Saccharomycetales</taxon>
        <taxon>Saccharomycetaceae</taxon>
        <taxon>Zygotorulaspora</taxon>
    </lineage>
</organism>
<dbReference type="GO" id="GO:0005743">
    <property type="term" value="C:mitochondrial inner membrane"/>
    <property type="evidence" value="ECO:0007669"/>
    <property type="project" value="UniProtKB-SubCell"/>
</dbReference>
<dbReference type="PROSITE" id="PS01329">
    <property type="entry name" value="COX6A"/>
    <property type="match status" value="1"/>
</dbReference>
<dbReference type="PANTHER" id="PTHR11504:SF0">
    <property type="entry name" value="CYTOCHROME C OXIDASE SUBUNIT"/>
    <property type="match status" value="1"/>
</dbReference>
<comment type="pathway">
    <text evidence="2">Energy metabolism; oxidative phosphorylation.</text>
</comment>
<keyword evidence="5 12" id="KW-0999">Mitochondrion inner membrane</keyword>
<evidence type="ECO:0000256" key="5">
    <source>
        <dbReference type="ARBA" id="ARBA00022792"/>
    </source>
</evidence>
<evidence type="ECO:0000256" key="7">
    <source>
        <dbReference type="ARBA" id="ARBA00022989"/>
    </source>
</evidence>
<name>A0A7H9B7F4_ZYGMR</name>
<dbReference type="PANTHER" id="PTHR11504">
    <property type="entry name" value="CYTOCHROME C OXIDASE POLYPEPTIDE VIA"/>
    <property type="match status" value="1"/>
</dbReference>
<evidence type="ECO:0000256" key="12">
    <source>
        <dbReference type="RuleBase" id="RU004397"/>
    </source>
</evidence>
<dbReference type="GO" id="GO:0006123">
    <property type="term" value="P:mitochondrial electron transport, cytochrome c to oxygen"/>
    <property type="evidence" value="ECO:0007669"/>
    <property type="project" value="TreeGrafter"/>
</dbReference>
<dbReference type="InterPro" id="IPR036418">
    <property type="entry name" value="Cyt_c_oxidase_su6a_sf"/>
</dbReference>
<evidence type="ECO:0000256" key="6">
    <source>
        <dbReference type="ARBA" id="ARBA00022946"/>
    </source>
</evidence>
<dbReference type="FunFam" id="4.10.95.10:FF:000001">
    <property type="entry name" value="Cytochrome c oxidase subunit 6A, mitochondrial"/>
    <property type="match status" value="1"/>
</dbReference>
<dbReference type="Gene3D" id="4.10.95.10">
    <property type="entry name" value="Cytochrome c oxidase, subunit VIa"/>
    <property type="match status" value="1"/>
</dbReference>
<gene>
    <name evidence="13" type="ORF">HG535_0G01800</name>
</gene>
<dbReference type="InterPro" id="IPR018507">
    <property type="entry name" value="Cyt_c_oxidase_su6a_CS"/>
</dbReference>
<keyword evidence="9 12" id="KW-0496">Mitochondrion</keyword>
<dbReference type="PIRSF" id="PIRSF000277">
    <property type="entry name" value="COX6A1"/>
    <property type="match status" value="1"/>
</dbReference>
<proteinExistence type="inferred from homology"/>
<dbReference type="RefSeq" id="XP_037146021.1">
    <property type="nucleotide sequence ID" value="XM_037290126.1"/>
</dbReference>
<evidence type="ECO:0000256" key="2">
    <source>
        <dbReference type="ARBA" id="ARBA00004673"/>
    </source>
</evidence>
<dbReference type="Proteomes" id="UP000509704">
    <property type="component" value="Chromosome 7"/>
</dbReference>
<dbReference type="KEGG" id="zmk:HG535_0G01800"/>
<keyword evidence="7" id="KW-1133">Transmembrane helix</keyword>
<keyword evidence="8" id="KW-0560">Oxidoreductase</keyword>
<evidence type="ECO:0000313" key="13">
    <source>
        <dbReference type="EMBL" id="QLG74296.1"/>
    </source>
</evidence>
<comment type="similarity">
    <text evidence="3 11">Belongs to the cytochrome c oxidase subunit 6A family.</text>
</comment>
<evidence type="ECO:0000256" key="8">
    <source>
        <dbReference type="ARBA" id="ARBA00023002"/>
    </source>
</evidence>
<keyword evidence="14" id="KW-1185">Reference proteome</keyword>
<evidence type="ECO:0000256" key="11">
    <source>
        <dbReference type="RuleBase" id="RU004396"/>
    </source>
</evidence>
<evidence type="ECO:0000256" key="4">
    <source>
        <dbReference type="ARBA" id="ARBA00022692"/>
    </source>
</evidence>
<evidence type="ECO:0000256" key="1">
    <source>
        <dbReference type="ARBA" id="ARBA00004434"/>
    </source>
</evidence>